<dbReference type="EMBL" id="CP076607">
    <property type="protein sequence ID" value="QWU15273.1"/>
    <property type="molecule type" value="Genomic_DNA"/>
</dbReference>
<dbReference type="PANTHER" id="PTHR35342">
    <property type="entry name" value="TRICARBOXYLIC TRANSPORT PROTEIN"/>
    <property type="match status" value="1"/>
</dbReference>
<name>A0A1H8Q583_9BACL</name>
<evidence type="ECO:0000313" key="6">
    <source>
        <dbReference type="Proteomes" id="UP000683429"/>
    </source>
</evidence>
<feature type="transmembrane region" description="Helical" evidence="1">
    <location>
        <begin position="147"/>
        <end position="164"/>
    </location>
</feature>
<evidence type="ECO:0000313" key="4">
    <source>
        <dbReference type="EMBL" id="SEO49077.1"/>
    </source>
</evidence>
<dbReference type="InterPro" id="IPR002823">
    <property type="entry name" value="DUF112_TM"/>
</dbReference>
<protein>
    <submittedName>
        <fullName evidence="4">Putative tricarboxylic transport membrane protein</fullName>
    </submittedName>
    <submittedName>
        <fullName evidence="3">Tripartite tricarboxylate transporter permease</fullName>
    </submittedName>
</protein>
<dbReference type="PANTHER" id="PTHR35342:SF5">
    <property type="entry name" value="TRICARBOXYLIC TRANSPORT PROTEIN"/>
    <property type="match status" value="1"/>
</dbReference>
<evidence type="ECO:0000313" key="5">
    <source>
        <dbReference type="Proteomes" id="UP000198809"/>
    </source>
</evidence>
<reference evidence="4 5" key="1">
    <citation type="submission" date="2016-10" db="EMBL/GenBank/DDBJ databases">
        <authorList>
            <person name="de Groot N.N."/>
        </authorList>
    </citation>
    <scope>NUCLEOTIDE SEQUENCE [LARGE SCALE GENOMIC DNA]</scope>
    <source>
        <strain evidence="4 5">CGMCC 1.10238</strain>
    </source>
</reference>
<evidence type="ECO:0000313" key="3">
    <source>
        <dbReference type="EMBL" id="QWU15273.1"/>
    </source>
</evidence>
<dbReference type="Proteomes" id="UP000198809">
    <property type="component" value="Unassembled WGS sequence"/>
</dbReference>
<dbReference type="AlphaFoldDB" id="A0A1H8Q583"/>
<feature type="transmembrane region" description="Helical" evidence="1">
    <location>
        <begin position="203"/>
        <end position="223"/>
    </location>
</feature>
<sequence>MSNLSMLLDGFGHALTPMNLLMAAIGVLVGTFVGVLPGLGPTSSIAILLPVTAVLEPTQAIIMLAGIYYGAMYGGSTTAILLNIPGEASSVPTCLDGYPLAQQGRGGPALGIAAIASFIAGVLGVLGLVLFAPVLASQALRFGPPEMFAVLLLTLVIMMGMTGGRFVKSAVMGLAGIALSLIGLGANSGMYRFTLGWGPLEGGLDMVSILIGLFSIAEVMRGISEKKTAISAGNIGSVYPGRKDLKQSASSIAAGGLIGFFMGLLPGCSAAVTSFLSYDFAKRISRRRHLFGKGAIEGVAAPEAANNATSSAGFIPLFALGIPSSPPLAVLLAGLMIYGLTPGPMLFEQKGSFVWTVIASMFIGNVMLLVLNLPLVGIWAKLTRVPFSILAPVILLLSMVGAYTVRNNLFDVQVAVVFGIAGYFLQKHDWPIMPLILCFILGPLMEQSFLQSMAISGGSLGIFFQRGLSVAFIIAAAAMLIFSLYMVRRTKKRICEERGDSLSIVNAEA</sequence>
<keyword evidence="6" id="KW-1185">Reference proteome</keyword>
<dbReference type="Proteomes" id="UP000683429">
    <property type="component" value="Chromosome"/>
</dbReference>
<reference evidence="3 6" key="2">
    <citation type="submission" date="2021-06" db="EMBL/GenBank/DDBJ databases">
        <title>Whole genome sequence of Paenibacillus sophorae DSM23020 for comparative genomics.</title>
        <authorList>
            <person name="Kim M.-J."/>
            <person name="Lee G."/>
            <person name="Shin J.-H."/>
        </authorList>
    </citation>
    <scope>NUCLEOTIDE SEQUENCE [LARGE SCALE GENOMIC DNA]</scope>
    <source>
        <strain evidence="3 6">DSM 23020</strain>
    </source>
</reference>
<gene>
    <name evidence="3" type="ORF">KP014_25885</name>
    <name evidence="4" type="ORF">SAMN04487895_10865</name>
</gene>
<feature type="transmembrane region" description="Helical" evidence="1">
    <location>
        <begin position="252"/>
        <end position="278"/>
    </location>
</feature>
<feature type="transmembrane region" description="Helical" evidence="1">
    <location>
        <begin position="170"/>
        <end position="191"/>
    </location>
</feature>
<evidence type="ECO:0000256" key="1">
    <source>
        <dbReference type="SAM" id="Phobius"/>
    </source>
</evidence>
<feature type="transmembrane region" description="Helical" evidence="1">
    <location>
        <begin position="385"/>
        <end position="403"/>
    </location>
</feature>
<accession>A0A1H8Q583</accession>
<keyword evidence="1" id="KW-0812">Transmembrane</keyword>
<dbReference type="OrthoDB" id="9781349at2"/>
<dbReference type="RefSeq" id="WP_090834275.1">
    <property type="nucleotide sequence ID" value="NZ_CP076607.1"/>
</dbReference>
<proteinExistence type="predicted"/>
<keyword evidence="1" id="KW-0472">Membrane</keyword>
<dbReference type="EMBL" id="FODH01000008">
    <property type="protein sequence ID" value="SEO49077.1"/>
    <property type="molecule type" value="Genomic_DNA"/>
</dbReference>
<keyword evidence="1" id="KW-1133">Transmembrane helix</keyword>
<evidence type="ECO:0000259" key="2">
    <source>
        <dbReference type="Pfam" id="PF01970"/>
    </source>
</evidence>
<organism evidence="4 5">
    <name type="scientific">Paenibacillus sophorae</name>
    <dbReference type="NCBI Taxonomy" id="1333845"/>
    <lineage>
        <taxon>Bacteria</taxon>
        <taxon>Bacillati</taxon>
        <taxon>Bacillota</taxon>
        <taxon>Bacilli</taxon>
        <taxon>Bacillales</taxon>
        <taxon>Paenibacillaceae</taxon>
        <taxon>Paenibacillus</taxon>
    </lineage>
</organism>
<feature type="transmembrane region" description="Helical" evidence="1">
    <location>
        <begin position="352"/>
        <end position="373"/>
    </location>
</feature>
<feature type="domain" description="DUF112" evidence="2">
    <location>
        <begin position="20"/>
        <end position="437"/>
    </location>
</feature>
<dbReference type="Pfam" id="PF01970">
    <property type="entry name" value="TctA"/>
    <property type="match status" value="1"/>
</dbReference>
<feature type="transmembrane region" description="Helical" evidence="1">
    <location>
        <begin position="109"/>
        <end position="135"/>
    </location>
</feature>
<feature type="transmembrane region" description="Helical" evidence="1">
    <location>
        <begin position="317"/>
        <end position="340"/>
    </location>
</feature>
<feature type="transmembrane region" description="Helical" evidence="1">
    <location>
        <begin position="20"/>
        <end position="39"/>
    </location>
</feature>
<feature type="transmembrane region" description="Helical" evidence="1">
    <location>
        <begin position="462"/>
        <end position="487"/>
    </location>
</feature>
<dbReference type="STRING" id="1333845.SAMN04487895_10865"/>